<dbReference type="Pfam" id="PF14577">
    <property type="entry name" value="SEO_C"/>
    <property type="match status" value="1"/>
</dbReference>
<dbReference type="EMBL" id="CP136896">
    <property type="protein sequence ID" value="WOL12796.1"/>
    <property type="molecule type" value="Genomic_DNA"/>
</dbReference>
<dbReference type="Proteomes" id="UP001327560">
    <property type="component" value="Chromosome 7"/>
</dbReference>
<evidence type="ECO:0000313" key="3">
    <source>
        <dbReference type="EMBL" id="WOL12796.1"/>
    </source>
</evidence>
<keyword evidence="4" id="KW-1185">Reference proteome</keyword>
<dbReference type="InterPro" id="IPR027944">
    <property type="entry name" value="SEO_C"/>
</dbReference>
<gene>
    <name evidence="3" type="ORF">Cni_G21564</name>
</gene>
<dbReference type="InterPro" id="IPR039299">
    <property type="entry name" value="SEOA"/>
</dbReference>
<dbReference type="AlphaFoldDB" id="A0AAQ3QKS7"/>
<sequence length="690" mass="78662">MQSEGGSEYILPGYEDILMKKILQTHAPEDCQFDASLLLDLTENIFFNITMSSVLTAGTKSLKEAVREDKRSEQHAKTFNNFKELAMAVHHMSYEMIQQKSRDCPSNATTNVVLEALGKHQWSTKLAIVLAALASSYGNYCLVMEFCLTNPLALSLATIKGLRNSMKLTTMLTHGSKALMHLLEKMVGVTKCVMEFEILPLQYGSLDYEAMAMMKTQVHKASYWVIRSSVECASQITSMIASGFEQANVPLAAWELWSLAKKISYIYDGLRKKFNAFSQQIERKVHLRLLNLFEEVHVDNHDVLYTLFALKDDYPLRHSCSEEKVGVDVLRNKVVMLFISSLDIDAEKLLLTTQQLQNKSHTRSLETYEIVWVPIVLSEEVGKRPYSQILEIIPWYSITEPSKVSTSVTKFIQEVWHFQGDPMMVVLDSHGKVSSVDAFDMVAIWGSKAYPFTISRERQLWEEESWSMKLILGNIDPLLSYWMEEGKTVCLYGSNDLEWIRELTRRMKDITEDGILPELIFVGSNMHEQTRKTLARVMEEKLSRYMSHVNISIFWLRLESMRSSRLRLGYTIESDFITQEINSLLTFDARSRGWLIVSEGTSTEILKLLGNEVLESLSLVQSWGQRVRKLGILGALSKSLATPLTTEPCDYSIATPYTESLNGGVVICKKCKSRMEKHIMYLCGAQNFDQ</sequence>
<reference evidence="3 4" key="1">
    <citation type="submission" date="2023-10" db="EMBL/GenBank/DDBJ databases">
        <title>Chromosome-scale genome assembly provides insights into flower coloration mechanisms of Canna indica.</title>
        <authorList>
            <person name="Li C."/>
        </authorList>
    </citation>
    <scope>NUCLEOTIDE SEQUENCE [LARGE SCALE GENOMIC DNA]</scope>
    <source>
        <tissue evidence="3">Flower</tissue>
    </source>
</reference>
<evidence type="ECO:0000313" key="4">
    <source>
        <dbReference type="Proteomes" id="UP001327560"/>
    </source>
</evidence>
<evidence type="ECO:0000259" key="2">
    <source>
        <dbReference type="Pfam" id="PF14577"/>
    </source>
</evidence>
<name>A0AAQ3QKS7_9LILI</name>
<organism evidence="3 4">
    <name type="scientific">Canna indica</name>
    <name type="common">Indian-shot</name>
    <dbReference type="NCBI Taxonomy" id="4628"/>
    <lineage>
        <taxon>Eukaryota</taxon>
        <taxon>Viridiplantae</taxon>
        <taxon>Streptophyta</taxon>
        <taxon>Embryophyta</taxon>
        <taxon>Tracheophyta</taxon>
        <taxon>Spermatophyta</taxon>
        <taxon>Magnoliopsida</taxon>
        <taxon>Liliopsida</taxon>
        <taxon>Zingiberales</taxon>
        <taxon>Cannaceae</taxon>
        <taxon>Canna</taxon>
    </lineage>
</organism>
<feature type="domain" description="Sieve element occlusion N-terminal" evidence="1">
    <location>
        <begin position="15"/>
        <end position="297"/>
    </location>
</feature>
<evidence type="ECO:0000259" key="1">
    <source>
        <dbReference type="Pfam" id="PF14576"/>
    </source>
</evidence>
<dbReference type="PANTHER" id="PTHR33232:SF11">
    <property type="entry name" value="PROTEIN SIEVE ELEMENT OCCLUSION C"/>
    <property type="match status" value="1"/>
</dbReference>
<feature type="domain" description="Sieve element occlusion C-terminal" evidence="2">
    <location>
        <begin position="455"/>
        <end position="683"/>
    </location>
</feature>
<dbReference type="InterPro" id="IPR027942">
    <property type="entry name" value="SEO_N"/>
</dbReference>
<accession>A0AAQ3QKS7</accession>
<dbReference type="Pfam" id="PF14576">
    <property type="entry name" value="SEO_N"/>
    <property type="match status" value="1"/>
</dbReference>
<proteinExistence type="predicted"/>
<dbReference type="GO" id="GO:0010088">
    <property type="term" value="P:phloem development"/>
    <property type="evidence" value="ECO:0007669"/>
    <property type="project" value="InterPro"/>
</dbReference>
<dbReference type="PANTHER" id="PTHR33232">
    <property type="entry name" value="PROTEIN SIEVE ELEMENT OCCLUSION B-LIKE"/>
    <property type="match status" value="1"/>
</dbReference>
<protein>
    <submittedName>
        <fullName evidence="3">Protein SIEVE ELEMENT OCCLUSION C-like</fullName>
    </submittedName>
</protein>